<evidence type="ECO:0000313" key="2">
    <source>
        <dbReference type="Proteomes" id="UP000267035"/>
    </source>
</evidence>
<name>A0A3M6QI90_9BURK</name>
<dbReference type="Proteomes" id="UP000267035">
    <property type="component" value="Unassembled WGS sequence"/>
</dbReference>
<organism evidence="1 2">
    <name type="scientific">Allofranklinella schreckenbergeri</name>
    <dbReference type="NCBI Taxonomy" id="1076744"/>
    <lineage>
        <taxon>Bacteria</taxon>
        <taxon>Pseudomonadati</taxon>
        <taxon>Pseudomonadota</taxon>
        <taxon>Betaproteobacteria</taxon>
        <taxon>Burkholderiales</taxon>
        <taxon>Comamonadaceae</taxon>
        <taxon>Allofranklinella</taxon>
    </lineage>
</organism>
<sequence length="98" mass="11285">MANLPHPQLLAEARKLRAAIRRHRDSTGHDLCWYHPHLWALLPEQAHRLPQVPDWPQFMRGCVAYRASLDTQCPQAMRISNEFTPEIDSANAPSPRKP</sequence>
<dbReference type="EMBL" id="RDQL01000002">
    <property type="protein sequence ID" value="RMX02179.1"/>
    <property type="molecule type" value="Genomic_DNA"/>
</dbReference>
<comment type="caution">
    <text evidence="1">The sequence shown here is derived from an EMBL/GenBank/DDBJ whole genome shotgun (WGS) entry which is preliminary data.</text>
</comment>
<reference evidence="1 2" key="1">
    <citation type="submission" date="2018-10" db="EMBL/GenBank/DDBJ databases">
        <title>Comamonadaceae CDC group NO-1 genome sequencing and assembly.</title>
        <authorList>
            <person name="Bernier A.-M."/>
            <person name="Bernard K."/>
        </authorList>
    </citation>
    <scope>NUCLEOTIDE SEQUENCE [LARGE SCALE GENOMIC DNA]</scope>
    <source>
        <strain evidence="1 2">NML161473</strain>
    </source>
</reference>
<protein>
    <submittedName>
        <fullName evidence="1">Uncharacterized protein</fullName>
    </submittedName>
</protein>
<accession>A0A3M6QI90</accession>
<proteinExistence type="predicted"/>
<evidence type="ECO:0000313" key="1">
    <source>
        <dbReference type="EMBL" id="RMX02179.1"/>
    </source>
</evidence>
<gene>
    <name evidence="1" type="ORF">EBQ25_01820</name>
</gene>
<dbReference type="AlphaFoldDB" id="A0A3M6QI90"/>
<keyword evidence="2" id="KW-1185">Reference proteome</keyword>